<evidence type="ECO:0000313" key="6">
    <source>
        <dbReference type="Proteomes" id="UP000323521"/>
    </source>
</evidence>
<dbReference type="InterPro" id="IPR001802">
    <property type="entry name" value="MerP/CopZ"/>
</dbReference>
<evidence type="ECO:0000313" key="5">
    <source>
        <dbReference type="EMBL" id="ATW26203.1"/>
    </source>
</evidence>
<dbReference type="InterPro" id="IPR036163">
    <property type="entry name" value="HMA_dom_sf"/>
</dbReference>
<dbReference type="CDD" id="cd00371">
    <property type="entry name" value="HMA"/>
    <property type="match status" value="1"/>
</dbReference>
<sequence length="78" mass="8042">MCEACGCQSGIDTVVLRVEGMSCGHCKNAVEKAVKALPGVSSAEVTLDDSTVTINFDTHVVGLDALKKAIVDAGYEVA</sequence>
<dbReference type="FunFam" id="3.30.70.100:FF:000005">
    <property type="entry name" value="Copper-exporting P-type ATPase A"/>
    <property type="match status" value="1"/>
</dbReference>
<evidence type="ECO:0000256" key="2">
    <source>
        <dbReference type="ARBA" id="ARBA00022723"/>
    </source>
</evidence>
<dbReference type="Pfam" id="PF00403">
    <property type="entry name" value="HMA"/>
    <property type="match status" value="1"/>
</dbReference>
<dbReference type="PRINTS" id="PR00946">
    <property type="entry name" value="HGSCAVENGER"/>
</dbReference>
<keyword evidence="3" id="KW-0186">Copper</keyword>
<dbReference type="NCBIfam" id="TIGR00003">
    <property type="entry name" value="copper ion binding protein"/>
    <property type="match status" value="1"/>
</dbReference>
<evidence type="ECO:0000256" key="1">
    <source>
        <dbReference type="ARBA" id="ARBA00015313"/>
    </source>
</evidence>
<dbReference type="KEGG" id="fwa:DCMF_16785"/>
<protein>
    <recommendedName>
        <fullName evidence="1">Copper chaperone CopZ</fullName>
    </recommendedName>
</protein>
<evidence type="ECO:0000256" key="3">
    <source>
        <dbReference type="ARBA" id="ARBA00023008"/>
    </source>
</evidence>
<dbReference type="GO" id="GO:0005507">
    <property type="term" value="F:copper ion binding"/>
    <property type="evidence" value="ECO:0007669"/>
    <property type="project" value="InterPro"/>
</dbReference>
<dbReference type="OrthoDB" id="9813965at2"/>
<dbReference type="InterPro" id="IPR006121">
    <property type="entry name" value="HMA_dom"/>
</dbReference>
<dbReference type="EMBL" id="CP017634">
    <property type="protein sequence ID" value="ATW26203.1"/>
    <property type="molecule type" value="Genomic_DNA"/>
</dbReference>
<accession>A0A3G1KUM2</accession>
<reference evidence="5 6" key="1">
    <citation type="submission" date="2016-10" db="EMBL/GenBank/DDBJ databases">
        <title>Complete Genome Sequence of Peptococcaceae strain DCMF.</title>
        <authorList>
            <person name="Edwards R.J."/>
            <person name="Holland S.I."/>
            <person name="Deshpande N.P."/>
            <person name="Wong Y.K."/>
            <person name="Ertan H."/>
            <person name="Manefield M."/>
            <person name="Russell T.L."/>
            <person name="Lee M.J."/>
        </authorList>
    </citation>
    <scope>NUCLEOTIDE SEQUENCE [LARGE SCALE GENOMIC DNA]</scope>
    <source>
        <strain evidence="5 6">DCMF</strain>
    </source>
</reference>
<organism evidence="5 6">
    <name type="scientific">Formimonas warabiya</name>
    <dbReference type="NCBI Taxonomy" id="1761012"/>
    <lineage>
        <taxon>Bacteria</taxon>
        <taxon>Bacillati</taxon>
        <taxon>Bacillota</taxon>
        <taxon>Clostridia</taxon>
        <taxon>Eubacteriales</taxon>
        <taxon>Peptococcaceae</taxon>
        <taxon>Candidatus Formimonas</taxon>
    </lineage>
</organism>
<feature type="domain" description="HMA" evidence="4">
    <location>
        <begin position="12"/>
        <end position="78"/>
    </location>
</feature>
<dbReference type="PANTHER" id="PTHR46594">
    <property type="entry name" value="P-TYPE CATION-TRANSPORTING ATPASE"/>
    <property type="match status" value="1"/>
</dbReference>
<dbReference type="InterPro" id="IPR017969">
    <property type="entry name" value="Heavy-metal-associated_CS"/>
</dbReference>
<dbReference type="SUPFAM" id="SSF55008">
    <property type="entry name" value="HMA, heavy metal-associated domain"/>
    <property type="match status" value="1"/>
</dbReference>
<dbReference type="Proteomes" id="UP000323521">
    <property type="component" value="Chromosome"/>
</dbReference>
<name>A0A3G1KUM2_FORW1</name>
<proteinExistence type="predicted"/>
<dbReference type="PROSITE" id="PS50846">
    <property type="entry name" value="HMA_2"/>
    <property type="match status" value="1"/>
</dbReference>
<dbReference type="InterPro" id="IPR006122">
    <property type="entry name" value="HMA_Cu_ion-bd"/>
</dbReference>
<keyword evidence="6" id="KW-1185">Reference proteome</keyword>
<keyword evidence="2" id="KW-0479">Metal-binding</keyword>
<dbReference type="RefSeq" id="WP_148135486.1">
    <property type="nucleotide sequence ID" value="NZ_CP017634.1"/>
</dbReference>
<dbReference type="PANTHER" id="PTHR46594:SF4">
    <property type="entry name" value="P-TYPE CATION-TRANSPORTING ATPASE"/>
    <property type="match status" value="1"/>
</dbReference>
<evidence type="ECO:0000259" key="4">
    <source>
        <dbReference type="PROSITE" id="PS50846"/>
    </source>
</evidence>
<dbReference type="AlphaFoldDB" id="A0A3G1KUM2"/>
<gene>
    <name evidence="5" type="ORF">DCMF_16785</name>
</gene>
<dbReference type="Gene3D" id="3.30.70.100">
    <property type="match status" value="1"/>
</dbReference>
<dbReference type="PROSITE" id="PS01047">
    <property type="entry name" value="HMA_1"/>
    <property type="match status" value="1"/>
</dbReference>